<reference evidence="1" key="1">
    <citation type="submission" date="2021-06" db="EMBL/GenBank/DDBJ databases">
        <authorList>
            <person name="Kallberg Y."/>
            <person name="Tangrot J."/>
            <person name="Rosling A."/>
        </authorList>
    </citation>
    <scope>NUCLEOTIDE SEQUENCE</scope>
    <source>
        <strain evidence="1">AU212A</strain>
    </source>
</reference>
<gene>
    <name evidence="1" type="ORF">SCALOS_LOCUS10011</name>
</gene>
<dbReference type="EMBL" id="CAJVPM010034655">
    <property type="protein sequence ID" value="CAG8687821.1"/>
    <property type="molecule type" value="Genomic_DNA"/>
</dbReference>
<evidence type="ECO:0000313" key="2">
    <source>
        <dbReference type="Proteomes" id="UP000789860"/>
    </source>
</evidence>
<name>A0ACA9P1N5_9GLOM</name>
<protein>
    <submittedName>
        <fullName evidence="1">10999_t:CDS:1</fullName>
    </submittedName>
</protein>
<accession>A0ACA9P1N5</accession>
<feature type="non-terminal residue" evidence="1">
    <location>
        <position position="66"/>
    </location>
</feature>
<organism evidence="1 2">
    <name type="scientific">Scutellospora calospora</name>
    <dbReference type="NCBI Taxonomy" id="85575"/>
    <lineage>
        <taxon>Eukaryota</taxon>
        <taxon>Fungi</taxon>
        <taxon>Fungi incertae sedis</taxon>
        <taxon>Mucoromycota</taxon>
        <taxon>Glomeromycotina</taxon>
        <taxon>Glomeromycetes</taxon>
        <taxon>Diversisporales</taxon>
        <taxon>Gigasporaceae</taxon>
        <taxon>Scutellospora</taxon>
    </lineage>
</organism>
<dbReference type="Proteomes" id="UP000789860">
    <property type="component" value="Unassembled WGS sequence"/>
</dbReference>
<keyword evidence="2" id="KW-1185">Reference proteome</keyword>
<sequence>LQMSMVVVETIEQKLLKESDSEISEPSRSKTETIIEQIGHTQEELRSTLVDIANREEKLDDLKQKS</sequence>
<comment type="caution">
    <text evidence="1">The sequence shown here is derived from an EMBL/GenBank/DDBJ whole genome shotgun (WGS) entry which is preliminary data.</text>
</comment>
<feature type="non-terminal residue" evidence="1">
    <location>
        <position position="1"/>
    </location>
</feature>
<proteinExistence type="predicted"/>
<evidence type="ECO:0000313" key="1">
    <source>
        <dbReference type="EMBL" id="CAG8687821.1"/>
    </source>
</evidence>